<dbReference type="PANTHER" id="PTHR34580">
    <property type="match status" value="1"/>
</dbReference>
<sequence length="227" mass="25824">MRTERLLQLLQILRQHRLPVSGQRLADELNISIRTLYRDIATLQAQGAQIDGEPGMGYVLKPGFFLPPLMLTEEEISAIMLGVRWVSVFGDVPMASAADAALAKVTAVLPADLVQGANEVPLRVGPPGELATEDLTLFRTAIRRERKLAIRYRAADGQESTRVIWPFAIGYFAQGRVLAAWCELRQDFRHFRTAWIADPMMMDQAYPRRRHGLFQEWREKELRLRQG</sequence>
<dbReference type="SUPFAM" id="SSF46785">
    <property type="entry name" value="Winged helix' DNA-binding domain"/>
    <property type="match status" value="1"/>
</dbReference>
<gene>
    <name evidence="3" type="ORF">KY46_12800</name>
</gene>
<dbReference type="InterPro" id="IPR026881">
    <property type="entry name" value="WYL_dom"/>
</dbReference>
<dbReference type="PATRIC" id="fig|265726.11.peg.774"/>
<reference evidence="3 4" key="1">
    <citation type="submission" date="2014-12" db="EMBL/GenBank/DDBJ databases">
        <title>Mercury Reductase activity and rhizosphere competence traits in the genome of root associated Photobacterium halotolerans MELD1.</title>
        <authorList>
            <person name="Mathew D.C."/>
            <person name="Huang C.-C."/>
        </authorList>
    </citation>
    <scope>NUCLEOTIDE SEQUENCE [LARGE SCALE GENOMIC DNA]</scope>
    <source>
        <strain evidence="3 4">MELD1</strain>
    </source>
</reference>
<evidence type="ECO:0000313" key="3">
    <source>
        <dbReference type="EMBL" id="KKC99518.1"/>
    </source>
</evidence>
<proteinExistence type="predicted"/>
<comment type="caution">
    <text evidence="3">The sequence shown here is derived from an EMBL/GenBank/DDBJ whole genome shotgun (WGS) entry which is preliminary data.</text>
</comment>
<feature type="domain" description="Helix-turn-helix type 11" evidence="1">
    <location>
        <begin position="5"/>
        <end position="58"/>
    </location>
</feature>
<dbReference type="InterPro" id="IPR013196">
    <property type="entry name" value="HTH_11"/>
</dbReference>
<feature type="domain" description="WYL" evidence="2">
    <location>
        <begin position="135"/>
        <end position="198"/>
    </location>
</feature>
<dbReference type="Pfam" id="PF13280">
    <property type="entry name" value="WYL"/>
    <property type="match status" value="1"/>
</dbReference>
<dbReference type="GO" id="GO:0003677">
    <property type="term" value="F:DNA binding"/>
    <property type="evidence" value="ECO:0007669"/>
    <property type="project" value="UniProtKB-KW"/>
</dbReference>
<dbReference type="PANTHER" id="PTHR34580:SF3">
    <property type="entry name" value="PROTEIN PAFB"/>
    <property type="match status" value="1"/>
</dbReference>
<dbReference type="EMBL" id="JWYV01000010">
    <property type="protein sequence ID" value="KKC99518.1"/>
    <property type="molecule type" value="Genomic_DNA"/>
</dbReference>
<dbReference type="AlphaFoldDB" id="A0A0F5VBL2"/>
<dbReference type="OrthoDB" id="9807255at2"/>
<protein>
    <submittedName>
        <fullName evidence="3">DNA-binding protein</fullName>
    </submittedName>
</protein>
<dbReference type="InterPro" id="IPR036390">
    <property type="entry name" value="WH_DNA-bd_sf"/>
</dbReference>
<keyword evidence="4" id="KW-1185">Reference proteome</keyword>
<dbReference type="PROSITE" id="PS52050">
    <property type="entry name" value="WYL"/>
    <property type="match status" value="1"/>
</dbReference>
<dbReference type="Gene3D" id="1.10.10.10">
    <property type="entry name" value="Winged helix-like DNA-binding domain superfamily/Winged helix DNA-binding domain"/>
    <property type="match status" value="1"/>
</dbReference>
<keyword evidence="3" id="KW-0238">DNA-binding</keyword>
<dbReference type="InterPro" id="IPR036388">
    <property type="entry name" value="WH-like_DNA-bd_sf"/>
</dbReference>
<dbReference type="Proteomes" id="UP000033633">
    <property type="component" value="Unassembled WGS sequence"/>
</dbReference>
<dbReference type="InterPro" id="IPR051534">
    <property type="entry name" value="CBASS_pafABC_assoc_protein"/>
</dbReference>
<organism evidence="3 4">
    <name type="scientific">Photobacterium halotolerans</name>
    <dbReference type="NCBI Taxonomy" id="265726"/>
    <lineage>
        <taxon>Bacteria</taxon>
        <taxon>Pseudomonadati</taxon>
        <taxon>Pseudomonadota</taxon>
        <taxon>Gammaproteobacteria</taxon>
        <taxon>Vibrionales</taxon>
        <taxon>Vibrionaceae</taxon>
        <taxon>Photobacterium</taxon>
    </lineage>
</organism>
<name>A0A0F5VBL2_9GAMM</name>
<evidence type="ECO:0000313" key="4">
    <source>
        <dbReference type="Proteomes" id="UP000033633"/>
    </source>
</evidence>
<evidence type="ECO:0000259" key="2">
    <source>
        <dbReference type="Pfam" id="PF13280"/>
    </source>
</evidence>
<accession>A0A0F5VBL2</accession>
<dbReference type="Pfam" id="PF08279">
    <property type="entry name" value="HTH_11"/>
    <property type="match status" value="1"/>
</dbReference>
<evidence type="ECO:0000259" key="1">
    <source>
        <dbReference type="Pfam" id="PF08279"/>
    </source>
</evidence>
<dbReference type="STRING" id="265726.KY46_12800"/>